<evidence type="ECO:0000313" key="6">
    <source>
        <dbReference type="Proteomes" id="UP000765509"/>
    </source>
</evidence>
<evidence type="ECO:0000256" key="2">
    <source>
        <dbReference type="PROSITE-ProRule" id="PRU00047"/>
    </source>
</evidence>
<keyword evidence="3" id="KW-0812">Transmembrane</keyword>
<keyword evidence="2" id="KW-0479">Metal-binding</keyword>
<evidence type="ECO:0000259" key="4">
    <source>
        <dbReference type="PROSITE" id="PS50158"/>
    </source>
</evidence>
<name>A0A9Q3IMS9_9BASI</name>
<feature type="transmembrane region" description="Helical" evidence="3">
    <location>
        <begin position="164"/>
        <end position="185"/>
    </location>
</feature>
<keyword evidence="6" id="KW-1185">Reference proteome</keyword>
<evidence type="ECO:0000313" key="5">
    <source>
        <dbReference type="EMBL" id="MBW0545410.1"/>
    </source>
</evidence>
<keyword evidence="2" id="KW-0862">Zinc</keyword>
<dbReference type="PROSITE" id="PS50158">
    <property type="entry name" value="ZF_CCHC"/>
    <property type="match status" value="1"/>
</dbReference>
<gene>
    <name evidence="5" type="ORF">O181_085125</name>
</gene>
<dbReference type="GO" id="GO:0003676">
    <property type="term" value="F:nucleic acid binding"/>
    <property type="evidence" value="ECO:0007669"/>
    <property type="project" value="InterPro"/>
</dbReference>
<dbReference type="InterPro" id="IPR001878">
    <property type="entry name" value="Znf_CCHC"/>
</dbReference>
<organism evidence="5 6">
    <name type="scientific">Austropuccinia psidii MF-1</name>
    <dbReference type="NCBI Taxonomy" id="1389203"/>
    <lineage>
        <taxon>Eukaryota</taxon>
        <taxon>Fungi</taxon>
        <taxon>Dikarya</taxon>
        <taxon>Basidiomycota</taxon>
        <taxon>Pucciniomycotina</taxon>
        <taxon>Pucciniomycetes</taxon>
        <taxon>Pucciniales</taxon>
        <taxon>Sphaerophragmiaceae</taxon>
        <taxon>Austropuccinia</taxon>
    </lineage>
</organism>
<dbReference type="Pfam" id="PF00098">
    <property type="entry name" value="zf-CCHC"/>
    <property type="match status" value="1"/>
</dbReference>
<dbReference type="EMBL" id="AVOT02050317">
    <property type="protein sequence ID" value="MBW0545410.1"/>
    <property type="molecule type" value="Genomic_DNA"/>
</dbReference>
<evidence type="ECO:0000256" key="3">
    <source>
        <dbReference type="SAM" id="Phobius"/>
    </source>
</evidence>
<dbReference type="Proteomes" id="UP000765509">
    <property type="component" value="Unassembled WGS sequence"/>
</dbReference>
<feature type="domain" description="CCHC-type" evidence="4">
    <location>
        <begin position="65"/>
        <end position="79"/>
    </location>
</feature>
<keyword evidence="3" id="KW-1133">Transmembrane helix</keyword>
<comment type="caution">
    <text evidence="5">The sequence shown here is derived from an EMBL/GenBank/DDBJ whole genome shotgun (WGS) entry which is preliminary data.</text>
</comment>
<dbReference type="SUPFAM" id="SSF57756">
    <property type="entry name" value="Retrovirus zinc finger-like domains"/>
    <property type="match status" value="1"/>
</dbReference>
<dbReference type="AlphaFoldDB" id="A0A9Q3IMS9"/>
<keyword evidence="3" id="KW-0472">Membrane</keyword>
<keyword evidence="1" id="KW-0507">mRNA processing</keyword>
<reference evidence="5" key="1">
    <citation type="submission" date="2021-03" db="EMBL/GenBank/DDBJ databases">
        <title>Draft genome sequence of rust myrtle Austropuccinia psidii MF-1, a brazilian biotype.</title>
        <authorList>
            <person name="Quecine M.C."/>
            <person name="Pachon D.M.R."/>
            <person name="Bonatelli M.L."/>
            <person name="Correr F.H."/>
            <person name="Franceschini L.M."/>
            <person name="Leite T.F."/>
            <person name="Margarido G.R.A."/>
            <person name="Almeida C.A."/>
            <person name="Ferrarezi J.A."/>
            <person name="Labate C.A."/>
        </authorList>
    </citation>
    <scope>NUCLEOTIDE SEQUENCE</scope>
    <source>
        <strain evidence="5">MF-1</strain>
    </source>
</reference>
<dbReference type="InterPro" id="IPR036875">
    <property type="entry name" value="Znf_CCHC_sf"/>
</dbReference>
<protein>
    <recommendedName>
        <fullName evidence="4">CCHC-type domain-containing protein</fullName>
    </recommendedName>
</protein>
<accession>A0A9Q3IMS9</accession>
<keyword evidence="2" id="KW-0863">Zinc-finger</keyword>
<dbReference type="GO" id="GO:0008270">
    <property type="term" value="F:zinc ion binding"/>
    <property type="evidence" value="ECO:0007669"/>
    <property type="project" value="UniProtKB-KW"/>
</dbReference>
<dbReference type="SMART" id="SM00343">
    <property type="entry name" value="ZnF_C2HC"/>
    <property type="match status" value="1"/>
</dbReference>
<proteinExistence type="predicted"/>
<evidence type="ECO:0000256" key="1">
    <source>
        <dbReference type="ARBA" id="ARBA00022664"/>
    </source>
</evidence>
<dbReference type="GO" id="GO:0006397">
    <property type="term" value="P:mRNA processing"/>
    <property type="evidence" value="ECO:0007669"/>
    <property type="project" value="UniProtKB-KW"/>
</dbReference>
<feature type="transmembrane region" description="Helical" evidence="3">
    <location>
        <begin position="216"/>
        <end position="234"/>
    </location>
</feature>
<dbReference type="Gene3D" id="4.10.60.10">
    <property type="entry name" value="Zinc finger, CCHC-type"/>
    <property type="match status" value="1"/>
</dbReference>
<sequence>MLNTLRRDNKHSQSSSPFIYHVSGSQDHLPLHSHPHSPYFAKPVASTSNVCRPPKQLVDKFGGSCFHCGHTGHWQADCPHTRSVTNPNWRPVSPGPFPSLWPGTPDCRLKTLSSPHYQREQVMQVKFVEHDATDCILIDTGASIHLSGSACFATNLKDVTPFRIFFANLNLSVMILQMMTLKIPVKNRSTLIKDVPFSTKISGTILSVNQLYRAGIVPMFSALLLSLLVCNVLLTTSFLNDCWRIDVVPREGTIVLAAETSSPCLFEMNPVSLPQSATLSLHKWHE</sequence>